<dbReference type="Pfam" id="PF12409">
    <property type="entry name" value="P5-ATPase"/>
    <property type="match status" value="1"/>
</dbReference>
<dbReference type="InterPro" id="IPR023298">
    <property type="entry name" value="ATPase_P-typ_TM_dom_sf"/>
</dbReference>
<dbReference type="PANTHER" id="PTHR45630:SF8">
    <property type="entry name" value="CATION-TRANSPORTING ATPASE"/>
    <property type="match status" value="1"/>
</dbReference>
<dbReference type="InterPro" id="IPR047819">
    <property type="entry name" value="P5A-ATPase_N"/>
</dbReference>
<sequence>MHMITDEAFTFQERNRHHILNIRTSDELQIRGFLVSWWKSAIFFLFSVPAFLLPWFIVIWSKKFRLRALYKRCPLYKAAWILLTDSQGRCSVRKVVVEEEDLNYPEEYIIPFLEKSTKDIVPTNELNAPLLPKDDKYGFVRYFLHHKVKYMWKPSEGIFERLSGIDVETKCVDFYKLYSSGIGKTDRIARLKVHGRNLIDVSVRSYVSFSISELINPFYLFEVFSVAVWLVDEYTYYAVCILVVLIISLVTSVYERRMQNVRLQEMAVSDVEGSVTVLNKEEGHTEIPTSELVPGDILVLPKGGWTIPCDAVVLQGNCIVNECMLTGEESPKTKTPLPYINDEYCNDTHQRHTIYSGTEILQTRFYGCNDAHAIVVRTGFNTIKGELIRAILHPKSVDFKFYRDSLRFLLIMGLVALSGAVYCVYLFTAIGAETEEVVIRALDILTIVIPPAMPAAVSAGTLYAMRRLERQNVHSIAPGRINMAGKVNIVCFDKTGTLTEGSIEMRGVIPARNGSFTRILKHPKRLKLEDPLLVALASCHSLTRIDGQLMGDPLDLKMFQSTGWEFEEPGLEEGRFDMFTPPIVRPPKFLPERSKVMDSESETESDLADLPNVVFHSSSYPEYGAKRATESSPEKLVPSDVEVFIDYEVGIIRQFPFSSSLQRTSVIVRTLGKRYMDLFCKGSPEKIHLICREETVPEKFHDLLRAYTARGYRVLALSHKQLHSKVTWKTVQRIQREQVESDMNFIGLLIMHNTLKKETIPVVRQLRNANIRTLMVTGDNLLTSLSVARDCGMIPPAYQVIQVSVQPPEDGSPAKLTFNYAESPSSLPRLEELEKDAVDLREEYPLSDISLSYSSSSSDDSEWSRPRSQSPPPHEEAIRFIPRLRQPSPPPGNLKKWKDYFKLPLKMEDKYRLRTTDYSFVLDGRTWEMVKRYFPELVSRLVTRGLVFARMMPDQKTQLITELQELGYIVAMCGDGANDCGALKMAHVGISLSDAESSVAAPFTSKVQNISCIPIVIKEGRCALVTSFGSFKYMALYSMVQFISVMLLYPRRATFSDFMFLYMDLFVTTIFAIVMGYTEPETKIVRERPQGSITGLGNVLSIASQIGVAFLGQKLGLYILSLQPWYVPVDAEGPDPVVTCWETTVIFCLSIFQYISLACAFSYGKPFRKPFYTNRLFMISLLSLASFSTVLTLYPIGPIADFFELVRLNGSVIDVSDSPNSDTDGSDNYGPFEIFRLLIFSLVLAHLAIAFFIEYITTNKYIVKKFRSSFIGKSPPKNRFKIIEDEMEISTDWPPIGSPIQSTVLDMEQ</sequence>
<evidence type="ECO:0000256" key="10">
    <source>
        <dbReference type="ARBA" id="ARBA00022989"/>
    </source>
</evidence>
<evidence type="ECO:0000256" key="8">
    <source>
        <dbReference type="ARBA" id="ARBA00022842"/>
    </source>
</evidence>
<dbReference type="Gene3D" id="2.70.150.10">
    <property type="entry name" value="Calcium-transporting ATPase, cytoplasmic transduction domain A"/>
    <property type="match status" value="1"/>
</dbReference>
<dbReference type="GO" id="GO:0140358">
    <property type="term" value="F:P-type transmembrane transporter activity"/>
    <property type="evidence" value="ECO:0007669"/>
    <property type="project" value="InterPro"/>
</dbReference>
<dbReference type="GO" id="GO:0016020">
    <property type="term" value="C:membrane"/>
    <property type="evidence" value="ECO:0007669"/>
    <property type="project" value="UniProtKB-SubCell"/>
</dbReference>
<dbReference type="GO" id="GO:0019829">
    <property type="term" value="F:ATPase-coupled monoatomic cation transmembrane transporter activity"/>
    <property type="evidence" value="ECO:0007669"/>
    <property type="project" value="UniProtKB-UniRule"/>
</dbReference>
<keyword evidence="4 13" id="KW-0812">Transmembrane</keyword>
<keyword evidence="8 13" id="KW-0460">Magnesium</keyword>
<evidence type="ECO:0000256" key="3">
    <source>
        <dbReference type="ARBA" id="ARBA00022553"/>
    </source>
</evidence>
<dbReference type="SFLD" id="SFLDG00002">
    <property type="entry name" value="C1.7:_P-type_atpase_like"/>
    <property type="match status" value="1"/>
</dbReference>
<dbReference type="SFLD" id="SFLDS00003">
    <property type="entry name" value="Haloacid_Dehalogenase"/>
    <property type="match status" value="1"/>
</dbReference>
<evidence type="ECO:0000313" key="17">
    <source>
        <dbReference type="EMBL" id="KAK2711282.1"/>
    </source>
</evidence>
<dbReference type="Pfam" id="PF00122">
    <property type="entry name" value="E1-E2_ATPase"/>
    <property type="match status" value="1"/>
</dbReference>
<feature type="transmembrane region" description="Helical" evidence="13">
    <location>
        <begin position="444"/>
        <end position="465"/>
    </location>
</feature>
<dbReference type="SFLD" id="SFLDF00027">
    <property type="entry name" value="p-type_atpase"/>
    <property type="match status" value="1"/>
</dbReference>
<keyword evidence="5 13" id="KW-0479">Metal-binding</keyword>
<dbReference type="GO" id="GO:0015203">
    <property type="term" value="F:polyamine transmembrane transporter activity"/>
    <property type="evidence" value="ECO:0007669"/>
    <property type="project" value="TreeGrafter"/>
</dbReference>
<dbReference type="Gene3D" id="3.40.50.1000">
    <property type="entry name" value="HAD superfamily/HAD-like"/>
    <property type="match status" value="1"/>
</dbReference>
<dbReference type="SUPFAM" id="SSF56784">
    <property type="entry name" value="HAD-like"/>
    <property type="match status" value="1"/>
</dbReference>
<dbReference type="GO" id="GO:0006874">
    <property type="term" value="P:intracellular calcium ion homeostasis"/>
    <property type="evidence" value="ECO:0007669"/>
    <property type="project" value="TreeGrafter"/>
</dbReference>
<dbReference type="InterPro" id="IPR023299">
    <property type="entry name" value="ATPase_P-typ_cyto_dom_N"/>
</dbReference>
<evidence type="ECO:0000256" key="7">
    <source>
        <dbReference type="ARBA" id="ARBA00022840"/>
    </source>
</evidence>
<evidence type="ECO:0000256" key="5">
    <source>
        <dbReference type="ARBA" id="ARBA00022723"/>
    </source>
</evidence>
<evidence type="ECO:0000256" key="4">
    <source>
        <dbReference type="ARBA" id="ARBA00022692"/>
    </source>
</evidence>
<evidence type="ECO:0000313" key="18">
    <source>
        <dbReference type="Proteomes" id="UP001187531"/>
    </source>
</evidence>
<comment type="catalytic activity">
    <reaction evidence="12 13">
        <text>ATP + H2O = ADP + phosphate + H(+)</text>
        <dbReference type="Rhea" id="RHEA:13065"/>
        <dbReference type="ChEBI" id="CHEBI:15377"/>
        <dbReference type="ChEBI" id="CHEBI:15378"/>
        <dbReference type="ChEBI" id="CHEBI:30616"/>
        <dbReference type="ChEBI" id="CHEBI:43474"/>
        <dbReference type="ChEBI" id="CHEBI:456216"/>
    </reaction>
</comment>
<name>A0AA88L000_ARTSF</name>
<dbReference type="InterPro" id="IPR001757">
    <property type="entry name" value="P_typ_ATPase"/>
</dbReference>
<dbReference type="GO" id="GO:0016887">
    <property type="term" value="F:ATP hydrolysis activity"/>
    <property type="evidence" value="ECO:0007669"/>
    <property type="project" value="InterPro"/>
</dbReference>
<dbReference type="InterPro" id="IPR059000">
    <property type="entry name" value="ATPase_P-type_domA"/>
</dbReference>
<dbReference type="InterPro" id="IPR023214">
    <property type="entry name" value="HAD_sf"/>
</dbReference>
<comment type="subcellular location">
    <subcellularLocation>
        <location evidence="1 13">Membrane</location>
        <topology evidence="1 13">Multi-pass membrane protein</topology>
    </subcellularLocation>
</comment>
<evidence type="ECO:0000256" key="12">
    <source>
        <dbReference type="ARBA" id="ARBA00049360"/>
    </source>
</evidence>
<dbReference type="PRINTS" id="PR00119">
    <property type="entry name" value="CATATPASE"/>
</dbReference>
<comment type="similarity">
    <text evidence="2 13">Belongs to the cation transport ATPase (P-type) (TC 3.A.3) family. Type V subfamily.</text>
</comment>
<feature type="transmembrane region" description="Helical" evidence="13">
    <location>
        <begin position="1099"/>
        <end position="1121"/>
    </location>
</feature>
<keyword evidence="7 13" id="KW-0067">ATP-binding</keyword>
<evidence type="ECO:0000259" key="15">
    <source>
        <dbReference type="Pfam" id="PF00122"/>
    </source>
</evidence>
<keyword evidence="10 13" id="KW-1133">Transmembrane helix</keyword>
<dbReference type="InterPro" id="IPR018303">
    <property type="entry name" value="ATPase_P-typ_P_site"/>
</dbReference>
<feature type="transmembrane region" description="Helical" evidence="13">
    <location>
        <begin position="1234"/>
        <end position="1257"/>
    </location>
</feature>
<feature type="transmembrane region" description="Helical" evidence="13">
    <location>
        <begin position="408"/>
        <end position="432"/>
    </location>
</feature>
<feature type="transmembrane region" description="Helical" evidence="13">
    <location>
        <begin position="1061"/>
        <end position="1078"/>
    </location>
</feature>
<evidence type="ECO:0000256" key="14">
    <source>
        <dbReference type="SAM" id="MobiDB-lite"/>
    </source>
</evidence>
<dbReference type="InterPro" id="IPR006544">
    <property type="entry name" value="P-type_TPase_V"/>
</dbReference>
<evidence type="ECO:0000256" key="2">
    <source>
        <dbReference type="ARBA" id="ARBA00006000"/>
    </source>
</evidence>
<dbReference type="SUPFAM" id="SSF81665">
    <property type="entry name" value="Calcium ATPase, transmembrane domain M"/>
    <property type="match status" value="1"/>
</dbReference>
<feature type="transmembrane region" description="Helical" evidence="13">
    <location>
        <begin position="1141"/>
        <end position="1164"/>
    </location>
</feature>
<feature type="transmembrane region" description="Helical" evidence="13">
    <location>
        <begin position="236"/>
        <end position="254"/>
    </location>
</feature>
<dbReference type="GO" id="GO:0046872">
    <property type="term" value="F:metal ion binding"/>
    <property type="evidence" value="ECO:0007669"/>
    <property type="project" value="UniProtKB-UniRule"/>
</dbReference>
<dbReference type="InterPro" id="IPR008250">
    <property type="entry name" value="ATPase_P-typ_transduc_dom_A_sf"/>
</dbReference>
<evidence type="ECO:0000256" key="11">
    <source>
        <dbReference type="ARBA" id="ARBA00023136"/>
    </source>
</evidence>
<dbReference type="PANTHER" id="PTHR45630">
    <property type="entry name" value="CATION-TRANSPORTING ATPASE-RELATED"/>
    <property type="match status" value="1"/>
</dbReference>
<feature type="transmembrane region" description="Helical" evidence="13">
    <location>
        <begin position="41"/>
        <end position="61"/>
    </location>
</feature>
<keyword evidence="11 13" id="KW-0472">Membrane</keyword>
<accession>A0AA88L000</accession>
<feature type="domain" description="P5B-type ATPase N-terminal" evidence="16">
    <location>
        <begin position="26"/>
        <end position="153"/>
    </location>
</feature>
<evidence type="ECO:0000256" key="9">
    <source>
        <dbReference type="ARBA" id="ARBA00022967"/>
    </source>
</evidence>
<keyword evidence="9 13" id="KW-1278">Translocase</keyword>
<feature type="domain" description="P-type ATPase A" evidence="15">
    <location>
        <begin position="274"/>
        <end position="391"/>
    </location>
</feature>
<evidence type="ECO:0000259" key="16">
    <source>
        <dbReference type="Pfam" id="PF12409"/>
    </source>
</evidence>
<feature type="region of interest" description="Disordered" evidence="14">
    <location>
        <begin position="851"/>
        <end position="891"/>
    </location>
</feature>
<evidence type="ECO:0000256" key="1">
    <source>
        <dbReference type="ARBA" id="ARBA00004141"/>
    </source>
</evidence>
<organism evidence="17 18">
    <name type="scientific">Artemia franciscana</name>
    <name type="common">Brine shrimp</name>
    <name type="synonym">Artemia sanfranciscana</name>
    <dbReference type="NCBI Taxonomy" id="6661"/>
    <lineage>
        <taxon>Eukaryota</taxon>
        <taxon>Metazoa</taxon>
        <taxon>Ecdysozoa</taxon>
        <taxon>Arthropoda</taxon>
        <taxon>Crustacea</taxon>
        <taxon>Branchiopoda</taxon>
        <taxon>Anostraca</taxon>
        <taxon>Artemiidae</taxon>
        <taxon>Artemia</taxon>
    </lineage>
</organism>
<dbReference type="Gene3D" id="3.40.1110.10">
    <property type="entry name" value="Calcium-transporting ATPase, cytoplasmic domain N"/>
    <property type="match status" value="1"/>
</dbReference>
<dbReference type="Proteomes" id="UP001187531">
    <property type="component" value="Unassembled WGS sequence"/>
</dbReference>
<proteinExistence type="inferred from homology"/>
<dbReference type="EMBL" id="JAVRJZ010000016">
    <property type="protein sequence ID" value="KAK2711282.1"/>
    <property type="molecule type" value="Genomic_DNA"/>
</dbReference>
<dbReference type="NCBIfam" id="TIGR01657">
    <property type="entry name" value="P-ATPase-V"/>
    <property type="match status" value="1"/>
</dbReference>
<evidence type="ECO:0000256" key="13">
    <source>
        <dbReference type="RuleBase" id="RU362082"/>
    </source>
</evidence>
<protein>
    <recommendedName>
        <fullName evidence="13">Cation-transporting ATPase</fullName>
        <ecNumber evidence="13">7.2.2.-</ecNumber>
    </recommendedName>
</protein>
<dbReference type="GO" id="GO:0005524">
    <property type="term" value="F:ATP binding"/>
    <property type="evidence" value="ECO:0007669"/>
    <property type="project" value="UniProtKB-UniRule"/>
</dbReference>
<feature type="transmembrane region" description="Helical" evidence="13">
    <location>
        <begin position="206"/>
        <end position="230"/>
    </location>
</feature>
<feature type="transmembrane region" description="Helical" evidence="13">
    <location>
        <begin position="1031"/>
        <end position="1049"/>
    </location>
</feature>
<dbReference type="EC" id="7.2.2.-" evidence="13"/>
<keyword evidence="18" id="KW-1185">Reference proteome</keyword>
<dbReference type="FunFam" id="3.40.50.1000:FF:000068">
    <property type="entry name" value="Cation-transporting ATPase"/>
    <property type="match status" value="1"/>
</dbReference>
<dbReference type="Gene3D" id="1.20.1110.10">
    <property type="entry name" value="Calcium-transporting ATPase, transmembrane domain"/>
    <property type="match status" value="1"/>
</dbReference>
<dbReference type="InterPro" id="IPR036412">
    <property type="entry name" value="HAD-like_sf"/>
</dbReference>
<keyword evidence="3" id="KW-0597">Phosphoprotein</keyword>
<dbReference type="FunFam" id="1.20.1110.10:FF:000023">
    <property type="entry name" value="Cation-transporting ATPase"/>
    <property type="match status" value="1"/>
</dbReference>
<evidence type="ECO:0000256" key="6">
    <source>
        <dbReference type="ARBA" id="ARBA00022741"/>
    </source>
</evidence>
<keyword evidence="6 13" id="KW-0547">Nucleotide-binding</keyword>
<dbReference type="NCBIfam" id="TIGR01494">
    <property type="entry name" value="ATPase_P-type"/>
    <property type="match status" value="2"/>
</dbReference>
<reference evidence="17" key="1">
    <citation type="submission" date="2023-07" db="EMBL/GenBank/DDBJ databases">
        <title>Chromosome-level genome assembly of Artemia franciscana.</title>
        <authorList>
            <person name="Jo E."/>
        </authorList>
    </citation>
    <scope>NUCLEOTIDE SEQUENCE</scope>
    <source>
        <tissue evidence="17">Whole body</tissue>
    </source>
</reference>
<dbReference type="Pfam" id="PF13246">
    <property type="entry name" value="Cation_ATPase"/>
    <property type="match status" value="1"/>
</dbReference>
<dbReference type="PROSITE" id="PS01229">
    <property type="entry name" value="COF_2"/>
    <property type="match status" value="1"/>
</dbReference>
<gene>
    <name evidence="17" type="ORF">QYM36_012463</name>
</gene>
<dbReference type="SUPFAM" id="SSF81653">
    <property type="entry name" value="Calcium ATPase, transduction domain A"/>
    <property type="match status" value="1"/>
</dbReference>
<dbReference type="PROSITE" id="PS00154">
    <property type="entry name" value="ATPASE_E1_E2"/>
    <property type="match status" value="1"/>
</dbReference>
<feature type="transmembrane region" description="Helical" evidence="13">
    <location>
        <begin position="1176"/>
        <end position="1196"/>
    </location>
</feature>
<dbReference type="InterPro" id="IPR044492">
    <property type="entry name" value="P_typ_ATPase_HD_dom"/>
</dbReference>
<comment type="caution">
    <text evidence="17">The sequence shown here is derived from an EMBL/GenBank/DDBJ whole genome shotgun (WGS) entry which is preliminary data.</text>
</comment>